<name>A0A6I6G9K2_9BACT</name>
<dbReference type="Proteomes" id="UP000426027">
    <property type="component" value="Chromosome"/>
</dbReference>
<evidence type="ECO:0000313" key="2">
    <source>
        <dbReference type="Proteomes" id="UP000426027"/>
    </source>
</evidence>
<dbReference type="KEGG" id="fls:GLV81_00055"/>
<accession>A0A6I6G9K2</accession>
<sequence length="78" mass="9001">MLEIEFKYFLDNKKELVGKYASKFIVIRGQEVVGVFDSEIEALLDSQDKYQAGTFLIQLCDPNEASYSQTFHSRVVFI</sequence>
<evidence type="ECO:0000313" key="1">
    <source>
        <dbReference type="EMBL" id="QGW26710.1"/>
    </source>
</evidence>
<proteinExistence type="predicted"/>
<protein>
    <recommendedName>
        <fullName evidence="3">DUF5678 domain-containing protein</fullName>
    </recommendedName>
</protein>
<organism evidence="1 2">
    <name type="scientific">Phnomibacter ginsenosidimutans</name>
    <dbReference type="NCBI Taxonomy" id="2676868"/>
    <lineage>
        <taxon>Bacteria</taxon>
        <taxon>Pseudomonadati</taxon>
        <taxon>Bacteroidota</taxon>
        <taxon>Chitinophagia</taxon>
        <taxon>Chitinophagales</taxon>
        <taxon>Chitinophagaceae</taxon>
        <taxon>Phnomibacter</taxon>
    </lineage>
</organism>
<evidence type="ECO:0008006" key="3">
    <source>
        <dbReference type="Google" id="ProtNLM"/>
    </source>
</evidence>
<dbReference type="EMBL" id="CP046566">
    <property type="protein sequence ID" value="QGW26710.1"/>
    <property type="molecule type" value="Genomic_DNA"/>
</dbReference>
<gene>
    <name evidence="1" type="ORF">GLV81_00055</name>
</gene>
<dbReference type="AlphaFoldDB" id="A0A6I6G9K2"/>
<reference evidence="1 2" key="1">
    <citation type="submission" date="2019-11" db="EMBL/GenBank/DDBJ databases">
        <authorList>
            <person name="Im W.T."/>
        </authorList>
    </citation>
    <scope>NUCLEOTIDE SEQUENCE [LARGE SCALE GENOMIC DNA]</scope>
    <source>
        <strain evidence="1 2">SB-02</strain>
    </source>
</reference>
<keyword evidence="2" id="KW-1185">Reference proteome</keyword>
<dbReference type="RefSeq" id="WP_157475805.1">
    <property type="nucleotide sequence ID" value="NZ_CP046566.1"/>
</dbReference>